<name>A0A0L6VG17_9BASI</name>
<reference evidence="1 2" key="1">
    <citation type="submission" date="2015-08" db="EMBL/GenBank/DDBJ databases">
        <title>Next Generation Sequencing and Analysis of the Genome of Puccinia sorghi L Schw, the Causal Agent of Maize Common Rust.</title>
        <authorList>
            <person name="Rochi L."/>
            <person name="Burguener G."/>
            <person name="Darino M."/>
            <person name="Turjanski A."/>
            <person name="Kreff E."/>
            <person name="Dieguez M.J."/>
            <person name="Sacco F."/>
        </authorList>
    </citation>
    <scope>NUCLEOTIDE SEQUENCE [LARGE SCALE GENOMIC DNA]</scope>
    <source>
        <strain evidence="1 2">RO10H11247</strain>
    </source>
</reference>
<sequence length="153" mass="17414">YFPFFLTQPQPPSLFLEKSYHQDIRQTTPGCFVKPTTPPHPAPVPVNPPTQWMHSMPPLTNSLTNSGPPCTGQKEGVLLPSKVAFSVSFMKDYAATWSQPYLEKVYNGQPVVFIEFLNDFKSSFFNHKHQCGMRFSGKTLNLLFFIIFSGFIY</sequence>
<accession>A0A0L6VG17</accession>
<dbReference type="Proteomes" id="UP000037035">
    <property type="component" value="Unassembled WGS sequence"/>
</dbReference>
<gene>
    <name evidence="1" type="ORF">VP01_1681g1</name>
</gene>
<dbReference type="VEuPathDB" id="FungiDB:VP01_1681g1"/>
<feature type="non-terminal residue" evidence="1">
    <location>
        <position position="1"/>
    </location>
</feature>
<feature type="non-terminal residue" evidence="1">
    <location>
        <position position="153"/>
    </location>
</feature>
<dbReference type="OrthoDB" id="4847360at2759"/>
<organism evidence="1 2">
    <name type="scientific">Puccinia sorghi</name>
    <dbReference type="NCBI Taxonomy" id="27349"/>
    <lineage>
        <taxon>Eukaryota</taxon>
        <taxon>Fungi</taxon>
        <taxon>Dikarya</taxon>
        <taxon>Basidiomycota</taxon>
        <taxon>Pucciniomycotina</taxon>
        <taxon>Pucciniomycetes</taxon>
        <taxon>Pucciniales</taxon>
        <taxon>Pucciniaceae</taxon>
        <taxon>Puccinia</taxon>
    </lineage>
</organism>
<comment type="caution">
    <text evidence="1">The sequence shown here is derived from an EMBL/GenBank/DDBJ whole genome shotgun (WGS) entry which is preliminary data.</text>
</comment>
<evidence type="ECO:0000313" key="1">
    <source>
        <dbReference type="EMBL" id="KNZ59679.1"/>
    </source>
</evidence>
<dbReference type="EMBL" id="LAVV01006483">
    <property type="protein sequence ID" value="KNZ59679.1"/>
    <property type="molecule type" value="Genomic_DNA"/>
</dbReference>
<dbReference type="AlphaFoldDB" id="A0A0L6VG17"/>
<keyword evidence="2" id="KW-1185">Reference proteome</keyword>
<protein>
    <submittedName>
        <fullName evidence="1">Uncharacterized protein</fullName>
    </submittedName>
</protein>
<evidence type="ECO:0000313" key="2">
    <source>
        <dbReference type="Proteomes" id="UP000037035"/>
    </source>
</evidence>
<proteinExistence type="predicted"/>